<feature type="compositionally biased region" description="Polar residues" evidence="1">
    <location>
        <begin position="1"/>
        <end position="11"/>
    </location>
</feature>
<feature type="region of interest" description="Disordered" evidence="1">
    <location>
        <begin position="1"/>
        <end position="23"/>
    </location>
</feature>
<proteinExistence type="predicted"/>
<keyword evidence="3" id="KW-1185">Reference proteome</keyword>
<reference evidence="2 3" key="1">
    <citation type="submission" date="2021-04" db="EMBL/GenBank/DDBJ databases">
        <title>Genome analysis of Polyangium sp.</title>
        <authorList>
            <person name="Li Y."/>
            <person name="Wang J."/>
        </authorList>
    </citation>
    <scope>NUCLEOTIDE SEQUENCE [LARGE SCALE GENOMIC DNA]</scope>
    <source>
        <strain evidence="2 3">SDU14</strain>
    </source>
</reference>
<evidence type="ECO:0000313" key="2">
    <source>
        <dbReference type="EMBL" id="MDC3984187.1"/>
    </source>
</evidence>
<dbReference type="Proteomes" id="UP001151081">
    <property type="component" value="Unassembled WGS sequence"/>
</dbReference>
<name>A0A9X4AVD0_9BACT</name>
<protein>
    <submittedName>
        <fullName evidence="2">Uncharacterized protein</fullName>
    </submittedName>
</protein>
<comment type="caution">
    <text evidence="2">The sequence shown here is derived from an EMBL/GenBank/DDBJ whole genome shotgun (WGS) entry which is preliminary data.</text>
</comment>
<sequence length="80" mass="8741">MTEAVSITNAAGSRATKVPSMSAARLRTTGKTMKELSHPDRAEELLLRAFAEVDMSNEDPGYTKDPEEDEADSCYDEDGE</sequence>
<dbReference type="AlphaFoldDB" id="A0A9X4AVD0"/>
<dbReference type="EMBL" id="JAGTJJ010000019">
    <property type="protein sequence ID" value="MDC3984187.1"/>
    <property type="molecule type" value="Genomic_DNA"/>
</dbReference>
<gene>
    <name evidence="2" type="ORF">KEG57_27005</name>
</gene>
<evidence type="ECO:0000313" key="3">
    <source>
        <dbReference type="Proteomes" id="UP001151081"/>
    </source>
</evidence>
<evidence type="ECO:0000256" key="1">
    <source>
        <dbReference type="SAM" id="MobiDB-lite"/>
    </source>
</evidence>
<feature type="compositionally biased region" description="Acidic residues" evidence="1">
    <location>
        <begin position="66"/>
        <end position="80"/>
    </location>
</feature>
<feature type="region of interest" description="Disordered" evidence="1">
    <location>
        <begin position="52"/>
        <end position="80"/>
    </location>
</feature>
<organism evidence="2 3">
    <name type="scientific">Polyangium jinanense</name>
    <dbReference type="NCBI Taxonomy" id="2829994"/>
    <lineage>
        <taxon>Bacteria</taxon>
        <taxon>Pseudomonadati</taxon>
        <taxon>Myxococcota</taxon>
        <taxon>Polyangia</taxon>
        <taxon>Polyangiales</taxon>
        <taxon>Polyangiaceae</taxon>
        <taxon>Polyangium</taxon>
    </lineage>
</organism>
<dbReference type="RefSeq" id="WP_272419250.1">
    <property type="nucleotide sequence ID" value="NZ_JAGTJK010000003.1"/>
</dbReference>
<accession>A0A9X4AVD0</accession>